<dbReference type="SUPFAM" id="SSF55083">
    <property type="entry name" value="6-hydroxymethyl-7,8-dihydropterin pyrophosphokinase, HPPK"/>
    <property type="match status" value="1"/>
</dbReference>
<dbReference type="AlphaFoldDB" id="A0A0G3HEZ3"/>
<keyword evidence="5" id="KW-0547">Nucleotide-binding</keyword>
<dbReference type="Proteomes" id="UP000035548">
    <property type="component" value="Chromosome"/>
</dbReference>
<feature type="domain" description="7,8-dihydro-6-hydroxymethylpterin-pyrophosphokinase" evidence="9">
    <location>
        <begin position="83"/>
        <end position="94"/>
    </location>
</feature>
<evidence type="ECO:0000256" key="3">
    <source>
        <dbReference type="ARBA" id="ARBA00013253"/>
    </source>
</evidence>
<organism evidence="10 11">
    <name type="scientific">Corynebacterium uterequi</name>
    <dbReference type="NCBI Taxonomy" id="1072256"/>
    <lineage>
        <taxon>Bacteria</taxon>
        <taxon>Bacillati</taxon>
        <taxon>Actinomycetota</taxon>
        <taxon>Actinomycetes</taxon>
        <taxon>Mycobacteriales</taxon>
        <taxon>Corynebacteriaceae</taxon>
        <taxon>Corynebacterium</taxon>
    </lineage>
</organism>
<dbReference type="InterPro" id="IPR035907">
    <property type="entry name" value="Hppk_sf"/>
</dbReference>
<dbReference type="STRING" id="1072256.CUTER_09530"/>
<evidence type="ECO:0000256" key="4">
    <source>
        <dbReference type="ARBA" id="ARBA00022679"/>
    </source>
</evidence>
<dbReference type="Gene3D" id="3.30.70.560">
    <property type="entry name" value="7,8-Dihydro-6-hydroxymethylpterin-pyrophosphokinase HPPK"/>
    <property type="match status" value="1"/>
</dbReference>
<keyword evidence="7" id="KW-0067">ATP-binding</keyword>
<evidence type="ECO:0000256" key="6">
    <source>
        <dbReference type="ARBA" id="ARBA00022777"/>
    </source>
</evidence>
<evidence type="ECO:0000256" key="1">
    <source>
        <dbReference type="ARBA" id="ARBA00000198"/>
    </source>
</evidence>
<dbReference type="EMBL" id="CP011546">
    <property type="protein sequence ID" value="AKK11874.1"/>
    <property type="molecule type" value="Genomic_DNA"/>
</dbReference>
<dbReference type="InterPro" id="IPR000550">
    <property type="entry name" value="Hppk"/>
</dbReference>
<comment type="pathway">
    <text evidence="2">Cofactor biosynthesis; tetrahydrofolate biosynthesis; 2-amino-4-hydroxy-6-hydroxymethyl-7,8-dihydropteridine diphosphate from 7,8-dihydroneopterin triphosphate: step 4/4.</text>
</comment>
<dbReference type="EC" id="2.7.6.3" evidence="3"/>
<dbReference type="PANTHER" id="PTHR43071:SF1">
    <property type="entry name" value="2-AMINO-4-HYDROXY-6-HYDROXYMETHYLDIHYDROPTERIDINE PYROPHOSPHOKINASE"/>
    <property type="match status" value="1"/>
</dbReference>
<proteinExistence type="predicted"/>
<name>A0A0G3HEZ3_9CORY</name>
<keyword evidence="4 10" id="KW-0808">Transferase</keyword>
<evidence type="ECO:0000256" key="8">
    <source>
        <dbReference type="ARBA" id="ARBA00022909"/>
    </source>
</evidence>
<sequence length="164" mass="17717">MRAVLSIGSNLEDSAAHLARVEEDFAAELVVASGMFATPAWGNTNQPDFLNAILIVEVTDTPLQLLRRAQRLEQEAGRRRLVHWGPRTLDVDIVALCDDAGAEITVDTPELSVPHPFAHERAFVLVPWLAADEAATLGGRRVADLVAALPEDEVAAIRRVAGLP</sequence>
<dbReference type="PATRIC" id="fig|1072256.5.peg.1877"/>
<evidence type="ECO:0000259" key="9">
    <source>
        <dbReference type="PROSITE" id="PS00794"/>
    </source>
</evidence>
<dbReference type="GO" id="GO:0016301">
    <property type="term" value="F:kinase activity"/>
    <property type="evidence" value="ECO:0007669"/>
    <property type="project" value="UniProtKB-KW"/>
</dbReference>
<keyword evidence="11" id="KW-1185">Reference proteome</keyword>
<dbReference type="CDD" id="cd00483">
    <property type="entry name" value="HPPK"/>
    <property type="match status" value="1"/>
</dbReference>
<dbReference type="PANTHER" id="PTHR43071">
    <property type="entry name" value="2-AMINO-4-HYDROXY-6-HYDROXYMETHYLDIHYDROPTERIDINE PYROPHOSPHOKINASE"/>
    <property type="match status" value="1"/>
</dbReference>
<evidence type="ECO:0000256" key="5">
    <source>
        <dbReference type="ARBA" id="ARBA00022741"/>
    </source>
</evidence>
<reference evidence="11" key="2">
    <citation type="submission" date="2015-05" db="EMBL/GenBank/DDBJ databases">
        <title>Complete genome sequence of Corynebacterium uterequi DSM 45634, isolated from the uterus of a maiden mare.</title>
        <authorList>
            <person name="Ruckert C."/>
            <person name="Albersmeier A."/>
            <person name="Winkler A."/>
            <person name="Tauch A."/>
        </authorList>
    </citation>
    <scope>NUCLEOTIDE SEQUENCE [LARGE SCALE GENOMIC DNA]</scope>
    <source>
        <strain evidence="11">DSM 45634</strain>
    </source>
</reference>
<evidence type="ECO:0000313" key="11">
    <source>
        <dbReference type="Proteomes" id="UP000035548"/>
    </source>
</evidence>
<dbReference type="GO" id="GO:0046654">
    <property type="term" value="P:tetrahydrofolate biosynthetic process"/>
    <property type="evidence" value="ECO:0007669"/>
    <property type="project" value="UniProtKB-UniPathway"/>
</dbReference>
<evidence type="ECO:0000313" key="10">
    <source>
        <dbReference type="EMBL" id="AKK11874.1"/>
    </source>
</evidence>
<keyword evidence="6 10" id="KW-0418">Kinase</keyword>
<dbReference type="GO" id="GO:0003848">
    <property type="term" value="F:2-amino-4-hydroxy-6-hydroxymethyldihydropteridine diphosphokinase activity"/>
    <property type="evidence" value="ECO:0007669"/>
    <property type="project" value="UniProtKB-EC"/>
</dbReference>
<evidence type="ECO:0000256" key="2">
    <source>
        <dbReference type="ARBA" id="ARBA00005051"/>
    </source>
</evidence>
<dbReference type="PROSITE" id="PS00794">
    <property type="entry name" value="HPPK"/>
    <property type="match status" value="1"/>
</dbReference>
<gene>
    <name evidence="10" type="primary">folK</name>
    <name evidence="10" type="ORF">CUTER_09530</name>
</gene>
<keyword evidence="8" id="KW-0289">Folate biosynthesis</keyword>
<reference evidence="10 11" key="1">
    <citation type="journal article" date="2015" name="Genome Announc.">
        <title>Virulence Factor Genes Detected in the Complete Genome Sequence of Corynebacterium uterequi DSM 45634, Isolated from the Uterus of a Maiden Mare.</title>
        <authorList>
            <person name="Ruckert C."/>
            <person name="Kriete M."/>
            <person name="Jaenicke S."/>
            <person name="Winkler A."/>
            <person name="Tauch A."/>
        </authorList>
    </citation>
    <scope>NUCLEOTIDE SEQUENCE [LARGE SCALE GENOMIC DNA]</scope>
    <source>
        <strain evidence="10 11">DSM 45634</strain>
    </source>
</reference>
<dbReference type="OrthoDB" id="9808041at2"/>
<dbReference type="NCBIfam" id="TIGR01498">
    <property type="entry name" value="folK"/>
    <property type="match status" value="1"/>
</dbReference>
<comment type="catalytic activity">
    <reaction evidence="1">
        <text>6-hydroxymethyl-7,8-dihydropterin + ATP = (7,8-dihydropterin-6-yl)methyl diphosphate + AMP + H(+)</text>
        <dbReference type="Rhea" id="RHEA:11412"/>
        <dbReference type="ChEBI" id="CHEBI:15378"/>
        <dbReference type="ChEBI" id="CHEBI:30616"/>
        <dbReference type="ChEBI" id="CHEBI:44841"/>
        <dbReference type="ChEBI" id="CHEBI:72950"/>
        <dbReference type="ChEBI" id="CHEBI:456215"/>
        <dbReference type="EC" id="2.7.6.3"/>
    </reaction>
</comment>
<accession>A0A0G3HEZ3</accession>
<dbReference type="GO" id="GO:0005524">
    <property type="term" value="F:ATP binding"/>
    <property type="evidence" value="ECO:0007669"/>
    <property type="project" value="UniProtKB-KW"/>
</dbReference>
<dbReference type="KEGG" id="cut:CUTER_09530"/>
<protein>
    <recommendedName>
        <fullName evidence="3">2-amino-4-hydroxy-6-hydroxymethyldihydropteridine diphosphokinase</fullName>
        <ecNumber evidence="3">2.7.6.3</ecNumber>
    </recommendedName>
</protein>
<evidence type="ECO:0000256" key="7">
    <source>
        <dbReference type="ARBA" id="ARBA00022840"/>
    </source>
</evidence>
<dbReference type="UniPathway" id="UPA00077">
    <property type="reaction ID" value="UER00155"/>
</dbReference>
<dbReference type="GO" id="GO:0046656">
    <property type="term" value="P:folic acid biosynthetic process"/>
    <property type="evidence" value="ECO:0007669"/>
    <property type="project" value="UniProtKB-KW"/>
</dbReference>
<dbReference type="RefSeq" id="WP_047260195.1">
    <property type="nucleotide sequence ID" value="NZ_CP011546.1"/>
</dbReference>
<dbReference type="Pfam" id="PF01288">
    <property type="entry name" value="HPPK"/>
    <property type="match status" value="1"/>
</dbReference>